<dbReference type="AlphaFoldDB" id="A0A504UB15"/>
<reference evidence="2 3" key="1">
    <citation type="submission" date="2019-06" db="EMBL/GenBank/DDBJ databases">
        <title>Rhizobium sp. CL12 isolated from roots of soybean.</title>
        <authorList>
            <person name="Wang C."/>
        </authorList>
    </citation>
    <scope>NUCLEOTIDE SEQUENCE [LARGE SCALE GENOMIC DNA]</scope>
    <source>
        <strain evidence="2 3">CL12</strain>
    </source>
</reference>
<keyword evidence="1" id="KW-0472">Membrane</keyword>
<sequence>MMRGAAMTETQEGPFRAQTIELFFDLVFVFTITQITHLVEHAHGAVDLLHALAVLMLVWWMYGGYIWLTNHAHTRKSMRLVLIVAMGGFLIMALAIPDSAGEGRLLFGAAYLAIVLLHFAAFAWQGGAAAARAMLRIVPFNLAAALLVIASGLIEGSWSWILLLSPALLYVVVSVTNTGEGFAIDVCHFVERHGLLLIIVLGEIVIATGSGFTTIPHTVGDFVALLLALALIGSLWWSYFDRDDQHAEHRMMSADNRDRTRIALFGYNGAHLFMISGLILVAAGLKAVIGARIHDIAGGEQAAAAHGSESLLLFGLGVYLLFDTAFRWLLQQKPLLIRFAAALVALALALVAPLHGLPLLAVALALMIVMLLSEGMVERRSDQGGIGRGSHAE</sequence>
<evidence type="ECO:0000313" key="3">
    <source>
        <dbReference type="Proteomes" id="UP000316429"/>
    </source>
</evidence>
<dbReference type="Proteomes" id="UP000316429">
    <property type="component" value="Unassembled WGS sequence"/>
</dbReference>
<keyword evidence="1" id="KW-0812">Transmembrane</keyword>
<dbReference type="InterPro" id="IPR010640">
    <property type="entry name" value="Low_temperature_requirement_A"/>
</dbReference>
<feature type="transmembrane region" description="Helical" evidence="1">
    <location>
        <begin position="261"/>
        <end position="283"/>
    </location>
</feature>
<feature type="transmembrane region" description="Helical" evidence="1">
    <location>
        <begin position="358"/>
        <end position="377"/>
    </location>
</feature>
<evidence type="ECO:0000313" key="2">
    <source>
        <dbReference type="EMBL" id="TPP10480.1"/>
    </source>
</evidence>
<dbReference type="Pfam" id="PF06772">
    <property type="entry name" value="LtrA"/>
    <property type="match status" value="1"/>
</dbReference>
<evidence type="ECO:0000256" key="1">
    <source>
        <dbReference type="SAM" id="Phobius"/>
    </source>
</evidence>
<feature type="transmembrane region" description="Helical" evidence="1">
    <location>
        <begin position="48"/>
        <end position="68"/>
    </location>
</feature>
<feature type="transmembrane region" description="Helical" evidence="1">
    <location>
        <begin position="222"/>
        <end position="240"/>
    </location>
</feature>
<dbReference type="EMBL" id="VFYP01000001">
    <property type="protein sequence ID" value="TPP10480.1"/>
    <property type="molecule type" value="Genomic_DNA"/>
</dbReference>
<name>A0A504UB15_9HYPH</name>
<feature type="transmembrane region" description="Helical" evidence="1">
    <location>
        <begin position="160"/>
        <end position="183"/>
    </location>
</feature>
<protein>
    <submittedName>
        <fullName evidence="2">Low temperature requirement protein A</fullName>
    </submittedName>
</protein>
<feature type="transmembrane region" description="Helical" evidence="1">
    <location>
        <begin position="20"/>
        <end position="36"/>
    </location>
</feature>
<feature type="transmembrane region" description="Helical" evidence="1">
    <location>
        <begin position="103"/>
        <end position="124"/>
    </location>
</feature>
<dbReference type="PANTHER" id="PTHR36840">
    <property type="entry name" value="BLL5714 PROTEIN"/>
    <property type="match status" value="1"/>
</dbReference>
<feature type="transmembrane region" description="Helical" evidence="1">
    <location>
        <begin position="195"/>
        <end position="216"/>
    </location>
</feature>
<feature type="transmembrane region" description="Helical" evidence="1">
    <location>
        <begin position="80"/>
        <end position="97"/>
    </location>
</feature>
<dbReference type="PANTHER" id="PTHR36840:SF1">
    <property type="entry name" value="BLL5714 PROTEIN"/>
    <property type="match status" value="1"/>
</dbReference>
<feature type="transmembrane region" description="Helical" evidence="1">
    <location>
        <begin position="334"/>
        <end position="352"/>
    </location>
</feature>
<feature type="transmembrane region" description="Helical" evidence="1">
    <location>
        <begin position="133"/>
        <end position="154"/>
    </location>
</feature>
<keyword evidence="3" id="KW-1185">Reference proteome</keyword>
<keyword evidence="1" id="KW-1133">Transmembrane helix</keyword>
<comment type="caution">
    <text evidence="2">The sequence shown here is derived from an EMBL/GenBank/DDBJ whole genome shotgun (WGS) entry which is preliminary data.</text>
</comment>
<organism evidence="2 3">
    <name type="scientific">Rhizobium glycinendophyticum</name>
    <dbReference type="NCBI Taxonomy" id="2589807"/>
    <lineage>
        <taxon>Bacteria</taxon>
        <taxon>Pseudomonadati</taxon>
        <taxon>Pseudomonadota</taxon>
        <taxon>Alphaproteobacteria</taxon>
        <taxon>Hyphomicrobiales</taxon>
        <taxon>Rhizobiaceae</taxon>
        <taxon>Rhizobium/Agrobacterium group</taxon>
        <taxon>Rhizobium</taxon>
    </lineage>
</organism>
<proteinExistence type="predicted"/>
<feature type="transmembrane region" description="Helical" evidence="1">
    <location>
        <begin position="303"/>
        <end position="322"/>
    </location>
</feature>
<accession>A0A504UB15</accession>
<gene>
    <name evidence="2" type="ORF">FJQ55_06425</name>
</gene>